<accession>A0AA85JVM3</accession>
<evidence type="ECO:0000313" key="1">
    <source>
        <dbReference type="Proteomes" id="UP000050795"/>
    </source>
</evidence>
<evidence type="ECO:0000313" key="2">
    <source>
        <dbReference type="WBParaSite" id="TREG1_45150.1"/>
    </source>
</evidence>
<reference evidence="1" key="1">
    <citation type="submission" date="2022-06" db="EMBL/GenBank/DDBJ databases">
        <authorList>
            <person name="Berger JAMES D."/>
            <person name="Berger JAMES D."/>
        </authorList>
    </citation>
    <scope>NUCLEOTIDE SEQUENCE [LARGE SCALE GENOMIC DNA]</scope>
</reference>
<organism evidence="1 2">
    <name type="scientific">Trichobilharzia regenti</name>
    <name type="common">Nasal bird schistosome</name>
    <dbReference type="NCBI Taxonomy" id="157069"/>
    <lineage>
        <taxon>Eukaryota</taxon>
        <taxon>Metazoa</taxon>
        <taxon>Spiralia</taxon>
        <taxon>Lophotrochozoa</taxon>
        <taxon>Platyhelminthes</taxon>
        <taxon>Trematoda</taxon>
        <taxon>Digenea</taxon>
        <taxon>Strigeidida</taxon>
        <taxon>Schistosomatoidea</taxon>
        <taxon>Schistosomatidae</taxon>
        <taxon>Trichobilharzia</taxon>
    </lineage>
</organism>
<dbReference type="WBParaSite" id="TREG1_45150.1">
    <property type="protein sequence ID" value="TREG1_45150.1"/>
    <property type="gene ID" value="TREG1_45150"/>
</dbReference>
<reference evidence="2" key="2">
    <citation type="submission" date="2023-11" db="UniProtKB">
        <authorList>
            <consortium name="WormBaseParasite"/>
        </authorList>
    </citation>
    <scope>IDENTIFICATION</scope>
</reference>
<dbReference type="AlphaFoldDB" id="A0AA85JVM3"/>
<protein>
    <submittedName>
        <fullName evidence="2">Uncharacterized protein</fullName>
    </submittedName>
</protein>
<keyword evidence="1" id="KW-1185">Reference proteome</keyword>
<dbReference type="Proteomes" id="UP000050795">
    <property type="component" value="Unassembled WGS sequence"/>
</dbReference>
<sequence length="148" mass="16563">MQCEILEPSLEPKSGIGVNFFGNKLIVDSSSPTKISFSYFVKCSAFNQFLTRKAKFLFLGVNKIQLVITGPEVIVTELNPNDTYTCSVKSVFGKNLETENYKPAFKQVSNGTFTINQNVLSFSKDSPSGVHLFQCHFQIETFHIANHL</sequence>
<proteinExistence type="predicted"/>
<name>A0AA85JVM3_TRIRE</name>